<dbReference type="OrthoDB" id="152248at2759"/>
<feature type="non-terminal residue" evidence="2">
    <location>
        <position position="1"/>
    </location>
</feature>
<reference evidence="2" key="1">
    <citation type="submission" date="2022-06" db="EMBL/GenBank/DDBJ databases">
        <title>Genome Sequence of Candolleomyces eurysporus.</title>
        <authorList>
            <person name="Buettner E."/>
        </authorList>
    </citation>
    <scope>NUCLEOTIDE SEQUENCE</scope>
    <source>
        <strain evidence="2">VTCC 930004</strain>
    </source>
</reference>
<feature type="signal peptide" evidence="1">
    <location>
        <begin position="1"/>
        <end position="20"/>
    </location>
</feature>
<evidence type="ECO:0000313" key="2">
    <source>
        <dbReference type="EMBL" id="KAJ2936727.1"/>
    </source>
</evidence>
<dbReference type="InterPro" id="IPR025649">
    <property type="entry name" value="DUF4360"/>
</dbReference>
<sequence>MLKALFPIALAVSASIPAFANPIVARAVPAGFSITSITSSGTGCPSGSVSYVLNAGGTAISILFSQFSAEVIPSIVGRNTSTCTLNFGVNIPTGYRFTLGAIDYRAFYRLDKGVKMIRRTTYSLTRSTGTASADYEVSGILEGYSAHPDVFDNAVPSRCGGPDTLNLVSRISIDGGISTNGPGRGYAAIDSMDSNAALDTRFLWEVC</sequence>
<evidence type="ECO:0008006" key="4">
    <source>
        <dbReference type="Google" id="ProtNLM"/>
    </source>
</evidence>
<evidence type="ECO:0000313" key="3">
    <source>
        <dbReference type="Proteomes" id="UP001140091"/>
    </source>
</evidence>
<dbReference type="AlphaFoldDB" id="A0A9W8MNQ9"/>
<keyword evidence="1" id="KW-0732">Signal</keyword>
<accession>A0A9W8MNQ9</accession>
<gene>
    <name evidence="2" type="ORF">H1R20_g371</name>
</gene>
<feature type="chain" id="PRO_5040721965" description="Secreted protein" evidence="1">
    <location>
        <begin position="21"/>
        <end position="207"/>
    </location>
</feature>
<comment type="caution">
    <text evidence="2">The sequence shown here is derived from an EMBL/GenBank/DDBJ whole genome shotgun (WGS) entry which is preliminary data.</text>
</comment>
<keyword evidence="3" id="KW-1185">Reference proteome</keyword>
<organism evidence="2 3">
    <name type="scientific">Candolleomyces eurysporus</name>
    <dbReference type="NCBI Taxonomy" id="2828524"/>
    <lineage>
        <taxon>Eukaryota</taxon>
        <taxon>Fungi</taxon>
        <taxon>Dikarya</taxon>
        <taxon>Basidiomycota</taxon>
        <taxon>Agaricomycotina</taxon>
        <taxon>Agaricomycetes</taxon>
        <taxon>Agaricomycetidae</taxon>
        <taxon>Agaricales</taxon>
        <taxon>Agaricineae</taxon>
        <taxon>Psathyrellaceae</taxon>
        <taxon>Candolleomyces</taxon>
    </lineage>
</organism>
<dbReference type="PANTHER" id="PTHR38847">
    <property type="match status" value="1"/>
</dbReference>
<evidence type="ECO:0000256" key="1">
    <source>
        <dbReference type="SAM" id="SignalP"/>
    </source>
</evidence>
<dbReference type="PANTHER" id="PTHR38847:SF1">
    <property type="entry name" value="PSEUDOURIDINE SYNTHASE RSUA_RLUA-LIKE DOMAIN-CONTAINING PROTEIN"/>
    <property type="match status" value="1"/>
</dbReference>
<dbReference type="EMBL" id="JANBPK010000022">
    <property type="protein sequence ID" value="KAJ2936727.1"/>
    <property type="molecule type" value="Genomic_DNA"/>
</dbReference>
<proteinExistence type="predicted"/>
<dbReference type="Pfam" id="PF14273">
    <property type="entry name" value="DUF4360"/>
    <property type="match status" value="1"/>
</dbReference>
<protein>
    <recommendedName>
        <fullName evidence="4">Secreted protein</fullName>
    </recommendedName>
</protein>
<dbReference type="Proteomes" id="UP001140091">
    <property type="component" value="Unassembled WGS sequence"/>
</dbReference>
<name>A0A9W8MNQ9_9AGAR</name>